<feature type="transmembrane region" description="Helical" evidence="6">
    <location>
        <begin position="202"/>
        <end position="222"/>
    </location>
</feature>
<feature type="transmembrane region" description="Helical" evidence="6">
    <location>
        <begin position="12"/>
        <end position="34"/>
    </location>
</feature>
<organism evidence="7 8">
    <name type="scientific">Pelolinea submarina</name>
    <dbReference type="NCBI Taxonomy" id="913107"/>
    <lineage>
        <taxon>Bacteria</taxon>
        <taxon>Bacillati</taxon>
        <taxon>Chloroflexota</taxon>
        <taxon>Anaerolineae</taxon>
        <taxon>Anaerolineales</taxon>
        <taxon>Anaerolineaceae</taxon>
        <taxon>Pelolinea</taxon>
    </lineage>
</organism>
<dbReference type="GO" id="GO:0005886">
    <property type="term" value="C:plasma membrane"/>
    <property type="evidence" value="ECO:0007669"/>
    <property type="project" value="UniProtKB-SubCell"/>
</dbReference>
<dbReference type="AlphaFoldDB" id="A0A347ZW52"/>
<dbReference type="RefSeq" id="WP_116225700.1">
    <property type="nucleotide sequence ID" value="NZ_AP018437.1"/>
</dbReference>
<dbReference type="EMBL" id="QUMS01000003">
    <property type="protein sequence ID" value="REG07229.1"/>
    <property type="molecule type" value="Genomic_DNA"/>
</dbReference>
<name>A0A347ZW52_9CHLR</name>
<evidence type="ECO:0000313" key="7">
    <source>
        <dbReference type="EMBL" id="REG07229.1"/>
    </source>
</evidence>
<dbReference type="GO" id="GO:0022857">
    <property type="term" value="F:transmembrane transporter activity"/>
    <property type="evidence" value="ECO:0007669"/>
    <property type="project" value="InterPro"/>
</dbReference>
<dbReference type="PANTHER" id="PTHR43370">
    <property type="entry name" value="SUGAR ABC TRANSPORTER INTEGRAL MEMBRANE PROTEIN-RELATED"/>
    <property type="match status" value="1"/>
</dbReference>
<dbReference type="InterPro" id="IPR001851">
    <property type="entry name" value="ABC_transp_permease"/>
</dbReference>
<evidence type="ECO:0000256" key="4">
    <source>
        <dbReference type="ARBA" id="ARBA00022989"/>
    </source>
</evidence>
<evidence type="ECO:0000256" key="2">
    <source>
        <dbReference type="ARBA" id="ARBA00022475"/>
    </source>
</evidence>
<evidence type="ECO:0000256" key="5">
    <source>
        <dbReference type="ARBA" id="ARBA00023136"/>
    </source>
</evidence>
<keyword evidence="8" id="KW-1185">Reference proteome</keyword>
<keyword evidence="5 6" id="KW-0472">Membrane</keyword>
<dbReference type="Pfam" id="PF02653">
    <property type="entry name" value="BPD_transp_2"/>
    <property type="match status" value="1"/>
</dbReference>
<comment type="subcellular location">
    <subcellularLocation>
        <location evidence="1">Cell membrane</location>
        <topology evidence="1">Multi-pass membrane protein</topology>
    </subcellularLocation>
</comment>
<evidence type="ECO:0000313" key="8">
    <source>
        <dbReference type="Proteomes" id="UP000256388"/>
    </source>
</evidence>
<dbReference type="PANTHER" id="PTHR43370:SF1">
    <property type="entry name" value="GUANOSINE ABC TRANSPORTER PERMEASE PROTEIN NUPQ"/>
    <property type="match status" value="1"/>
</dbReference>
<evidence type="ECO:0000256" key="1">
    <source>
        <dbReference type="ARBA" id="ARBA00004651"/>
    </source>
</evidence>
<feature type="transmembrane region" description="Helical" evidence="6">
    <location>
        <begin position="93"/>
        <end position="116"/>
    </location>
</feature>
<dbReference type="Proteomes" id="UP000256388">
    <property type="component" value="Unassembled WGS sequence"/>
</dbReference>
<keyword evidence="3 6" id="KW-0812">Transmembrane</keyword>
<keyword evidence="2" id="KW-1003">Cell membrane</keyword>
<evidence type="ECO:0000256" key="3">
    <source>
        <dbReference type="ARBA" id="ARBA00022692"/>
    </source>
</evidence>
<protein>
    <submittedName>
        <fullName evidence="7">Nucleoside ABC transporter membrane protein</fullName>
    </submittedName>
</protein>
<gene>
    <name evidence="7" type="ORF">DFR64_2434</name>
</gene>
<feature type="transmembrane region" description="Helical" evidence="6">
    <location>
        <begin position="41"/>
        <end position="60"/>
    </location>
</feature>
<evidence type="ECO:0000256" key="6">
    <source>
        <dbReference type="SAM" id="Phobius"/>
    </source>
</evidence>
<feature type="transmembrane region" description="Helical" evidence="6">
    <location>
        <begin position="66"/>
        <end position="86"/>
    </location>
</feature>
<reference evidence="7 8" key="1">
    <citation type="submission" date="2018-08" db="EMBL/GenBank/DDBJ databases">
        <title>Genomic Encyclopedia of Type Strains, Phase IV (KMG-IV): sequencing the most valuable type-strain genomes for metagenomic binning, comparative biology and taxonomic classification.</title>
        <authorList>
            <person name="Goeker M."/>
        </authorList>
    </citation>
    <scope>NUCLEOTIDE SEQUENCE [LARGE SCALE GENOMIC DNA]</scope>
    <source>
        <strain evidence="7 8">DSM 23923</strain>
    </source>
</reference>
<dbReference type="OrthoDB" id="9792579at2"/>
<proteinExistence type="predicted"/>
<sequence length="323" mass="35117">MTGFFSVFTVELLNSGIRLATPVILAALGGALCNKAGVLNLALESMMLMGAFVGIVSAYFVGNSYIGLLIAMASGGLLGLVFAFLYHKYDVDLVILAIAFNLIIQELTVYVMRVMFGNVGSWSDPSINRIPDIEIPLIKDIPVLGNILSGYNIIVYFSWAVTIVMYLVLYKMKFGRHIRAVGENREAAETVGINAVRIQTMALIISGVLSALGGAFLSIGHLKLFTRNMSNGRGWTAVAAALFGANHPIGTALASLFFGLTEAFAVRIQNVTDLPPNLVELLPNFATLIVLIFIALREKLRENNARRRFRAELRAEEQQKAAS</sequence>
<keyword evidence="4 6" id="KW-1133">Transmembrane helix</keyword>
<dbReference type="CDD" id="cd06580">
    <property type="entry name" value="TM_PBP1_transp_TpRbsC_like"/>
    <property type="match status" value="1"/>
</dbReference>
<comment type="caution">
    <text evidence="7">The sequence shown here is derived from an EMBL/GenBank/DDBJ whole genome shotgun (WGS) entry which is preliminary data.</text>
</comment>
<accession>A0A347ZW52</accession>
<feature type="transmembrane region" description="Helical" evidence="6">
    <location>
        <begin position="150"/>
        <end position="169"/>
    </location>
</feature>